<feature type="transmembrane region" description="Helical" evidence="2">
    <location>
        <begin position="142"/>
        <end position="160"/>
    </location>
</feature>
<dbReference type="RefSeq" id="WP_226727429.1">
    <property type="nucleotide sequence ID" value="NZ_JAJAUY010000047.1"/>
</dbReference>
<feature type="transmembrane region" description="Helical" evidence="2">
    <location>
        <begin position="114"/>
        <end position="136"/>
    </location>
</feature>
<feature type="transmembrane region" description="Helical" evidence="2">
    <location>
        <begin position="193"/>
        <end position="213"/>
    </location>
</feature>
<comment type="caution">
    <text evidence="3">The sequence shown here is derived from an EMBL/GenBank/DDBJ whole genome shotgun (WGS) entry which is preliminary data.</text>
</comment>
<proteinExistence type="predicted"/>
<reference evidence="3 4" key="1">
    <citation type="submission" date="2021-10" db="EMBL/GenBank/DDBJ databases">
        <title>Streptomyces sp. strain SMC 277, a novel streptomycete isolated from soil.</title>
        <authorList>
            <person name="Chanama M."/>
        </authorList>
    </citation>
    <scope>NUCLEOTIDE SEQUENCE [LARGE SCALE GENOMIC DNA]</scope>
    <source>
        <strain evidence="3 4">SMC 277</strain>
    </source>
</reference>
<organism evidence="3 4">
    <name type="scientific">Streptomyces antimicrobicus</name>
    <dbReference type="NCBI Taxonomy" id="2883108"/>
    <lineage>
        <taxon>Bacteria</taxon>
        <taxon>Bacillati</taxon>
        <taxon>Actinomycetota</taxon>
        <taxon>Actinomycetes</taxon>
        <taxon>Kitasatosporales</taxon>
        <taxon>Streptomycetaceae</taxon>
        <taxon>Streptomyces</taxon>
    </lineage>
</organism>
<dbReference type="EMBL" id="JAJAUY010000047">
    <property type="protein sequence ID" value="MCB5180554.1"/>
    <property type="molecule type" value="Genomic_DNA"/>
</dbReference>
<evidence type="ECO:0000256" key="2">
    <source>
        <dbReference type="SAM" id="Phobius"/>
    </source>
</evidence>
<keyword evidence="2" id="KW-0472">Membrane</keyword>
<protein>
    <submittedName>
        <fullName evidence="3">Uncharacterized protein</fullName>
    </submittedName>
</protein>
<keyword evidence="2" id="KW-0812">Transmembrane</keyword>
<keyword evidence="4" id="KW-1185">Reference proteome</keyword>
<accession>A0ABS8B7G0</accession>
<evidence type="ECO:0000313" key="3">
    <source>
        <dbReference type="EMBL" id="MCB5180554.1"/>
    </source>
</evidence>
<sequence>MWGTLRELCAHALHAGLLALVVWLVVQLLLFLLAHGHVTRIRTVLRARRKLALLPAGAVFHCRDGRVVMTVYDPRTDEERSAPVLHFSHPTLLRWRGGAARSRPALRGRLTAEAAWRTGLLLVVTVPLFVVVGWLTVRRDPLWAYALACLVAHQIMLTALGGRLFLVKFWAVTALTGYLFLDRAQLWHPSPGVAAALYSGSWMFSMIGIAVLARREGISASTPVQRPARARPPRPETEGGGRVK</sequence>
<name>A0ABS8B7G0_9ACTN</name>
<feature type="transmembrane region" description="Helical" evidence="2">
    <location>
        <begin position="12"/>
        <end position="33"/>
    </location>
</feature>
<gene>
    <name evidence="3" type="ORF">LG632_14330</name>
</gene>
<dbReference type="Proteomes" id="UP001199054">
    <property type="component" value="Unassembled WGS sequence"/>
</dbReference>
<evidence type="ECO:0000256" key="1">
    <source>
        <dbReference type="SAM" id="MobiDB-lite"/>
    </source>
</evidence>
<feature type="transmembrane region" description="Helical" evidence="2">
    <location>
        <begin position="165"/>
        <end position="181"/>
    </location>
</feature>
<feature type="compositionally biased region" description="Basic and acidic residues" evidence="1">
    <location>
        <begin position="233"/>
        <end position="244"/>
    </location>
</feature>
<evidence type="ECO:0000313" key="4">
    <source>
        <dbReference type="Proteomes" id="UP001199054"/>
    </source>
</evidence>
<keyword evidence="2" id="KW-1133">Transmembrane helix</keyword>
<feature type="region of interest" description="Disordered" evidence="1">
    <location>
        <begin position="222"/>
        <end position="244"/>
    </location>
</feature>